<dbReference type="InterPro" id="IPR036412">
    <property type="entry name" value="HAD-like_sf"/>
</dbReference>
<dbReference type="SUPFAM" id="SSF56784">
    <property type="entry name" value="HAD-like"/>
    <property type="match status" value="1"/>
</dbReference>
<dbReference type="InterPro" id="IPR051014">
    <property type="entry name" value="Cation_Transport_ATPase_IB"/>
</dbReference>
<feature type="compositionally biased region" description="Basic and acidic residues" evidence="2">
    <location>
        <begin position="98"/>
        <end position="109"/>
    </location>
</feature>
<proteinExistence type="inferred from homology"/>
<dbReference type="Proteomes" id="UP001327560">
    <property type="component" value="Chromosome 6"/>
</dbReference>
<comment type="similarity">
    <text evidence="1">Belongs to the cation transport ATPase (P-type) (TC 3.A.3) family. Type IB subfamily.</text>
</comment>
<evidence type="ECO:0000313" key="4">
    <source>
        <dbReference type="Proteomes" id="UP001327560"/>
    </source>
</evidence>
<dbReference type="Gene3D" id="3.40.50.1000">
    <property type="entry name" value="HAD superfamily/HAD-like"/>
    <property type="match status" value="1"/>
</dbReference>
<name>A0AAQ3KKG2_9LILI</name>
<evidence type="ECO:0000256" key="2">
    <source>
        <dbReference type="SAM" id="MobiDB-lite"/>
    </source>
</evidence>
<sequence>MLTGDTSEAARHAQTQLDKGIEEVHTELLPKDKVKLIGNLKNREGSTAMVRDGMNNAPALAMADVGILMGVTGFATETIHIILMWNDRYPNDSQSHQFGEEDKKQDHRRPSSSLGGCSCRCQYVPVSNLKEEDITLV</sequence>
<dbReference type="InterPro" id="IPR023214">
    <property type="entry name" value="HAD_sf"/>
</dbReference>
<dbReference type="GO" id="GO:0022857">
    <property type="term" value="F:transmembrane transporter activity"/>
    <property type="evidence" value="ECO:0007669"/>
    <property type="project" value="TreeGrafter"/>
</dbReference>
<protein>
    <submittedName>
        <fullName evidence="3">Uncharacterized protein</fullName>
    </submittedName>
</protein>
<dbReference type="PANTHER" id="PTHR48085:SF5">
    <property type="entry name" value="CADMIUM_ZINC-TRANSPORTING ATPASE HMA4-RELATED"/>
    <property type="match status" value="1"/>
</dbReference>
<feature type="region of interest" description="Disordered" evidence="2">
    <location>
        <begin position="92"/>
        <end position="114"/>
    </location>
</feature>
<dbReference type="EMBL" id="CP136895">
    <property type="protein sequence ID" value="WOL10623.1"/>
    <property type="molecule type" value="Genomic_DNA"/>
</dbReference>
<organism evidence="3 4">
    <name type="scientific">Canna indica</name>
    <name type="common">Indian-shot</name>
    <dbReference type="NCBI Taxonomy" id="4628"/>
    <lineage>
        <taxon>Eukaryota</taxon>
        <taxon>Viridiplantae</taxon>
        <taxon>Streptophyta</taxon>
        <taxon>Embryophyta</taxon>
        <taxon>Tracheophyta</taxon>
        <taxon>Spermatophyta</taxon>
        <taxon>Magnoliopsida</taxon>
        <taxon>Liliopsida</taxon>
        <taxon>Zingiberales</taxon>
        <taxon>Cannaceae</taxon>
        <taxon>Canna</taxon>
    </lineage>
</organism>
<evidence type="ECO:0000256" key="1">
    <source>
        <dbReference type="ARBA" id="ARBA00006024"/>
    </source>
</evidence>
<gene>
    <name evidence="3" type="ORF">Cni_G19382</name>
</gene>
<dbReference type="AlphaFoldDB" id="A0AAQ3KKG2"/>
<accession>A0AAQ3KKG2</accession>
<reference evidence="3 4" key="1">
    <citation type="submission" date="2023-10" db="EMBL/GenBank/DDBJ databases">
        <title>Chromosome-scale genome assembly provides insights into flower coloration mechanisms of Canna indica.</title>
        <authorList>
            <person name="Li C."/>
        </authorList>
    </citation>
    <scope>NUCLEOTIDE SEQUENCE [LARGE SCALE GENOMIC DNA]</scope>
    <source>
        <tissue evidence="3">Flower</tissue>
    </source>
</reference>
<keyword evidence="4" id="KW-1185">Reference proteome</keyword>
<dbReference type="GO" id="GO:0016020">
    <property type="term" value="C:membrane"/>
    <property type="evidence" value="ECO:0007669"/>
    <property type="project" value="TreeGrafter"/>
</dbReference>
<dbReference type="PANTHER" id="PTHR48085">
    <property type="entry name" value="CADMIUM/ZINC-TRANSPORTING ATPASE HMA2-RELATED"/>
    <property type="match status" value="1"/>
</dbReference>
<evidence type="ECO:0000313" key="3">
    <source>
        <dbReference type="EMBL" id="WOL10623.1"/>
    </source>
</evidence>